<evidence type="ECO:0000256" key="1">
    <source>
        <dbReference type="ARBA" id="ARBA00009381"/>
    </source>
</evidence>
<evidence type="ECO:0000313" key="3">
    <source>
        <dbReference type="Proteomes" id="UP000826725"/>
    </source>
</evidence>
<proteinExistence type="inferred from homology"/>
<dbReference type="PANTHER" id="PTHR43199">
    <property type="entry name" value="GLUTATHIONE HYDROLASE"/>
    <property type="match status" value="1"/>
</dbReference>
<organism evidence="2 3">
    <name type="scientific">Desulfomarina profundi</name>
    <dbReference type="NCBI Taxonomy" id="2772557"/>
    <lineage>
        <taxon>Bacteria</taxon>
        <taxon>Pseudomonadati</taxon>
        <taxon>Thermodesulfobacteriota</taxon>
        <taxon>Desulfobulbia</taxon>
        <taxon>Desulfobulbales</taxon>
        <taxon>Desulfobulbaceae</taxon>
        <taxon>Desulfomarina</taxon>
    </lineage>
</organism>
<evidence type="ECO:0000313" key="2">
    <source>
        <dbReference type="EMBL" id="BCL60176.1"/>
    </source>
</evidence>
<dbReference type="PANTHER" id="PTHR43199:SF1">
    <property type="entry name" value="GLUTATHIONE HYDROLASE PROENZYME"/>
    <property type="match status" value="1"/>
</dbReference>
<dbReference type="KEGG" id="dbk:DGMP_08690"/>
<sequence length="454" mass="49403">MLGHSEKHGQIFFDFFVDIPGKGRKQKSDSLDFFPVTVDFSGTTQVFNIGLGSVAVPGVLKGLLHIHRKLGYMELKDVVAPAIQLALGHELNSQQAHFLEILSPIMGRTEQGVALYGSGETMIREGDLLVNLETAEFLEQICLEGDENFYRGELAAKMVREMEEGGGLLTLEDLSAYRVYEKKPLSVPYGRYLFLTAPEPSMGGTLIALALHLSSRCHLGETKWGSASHLVRTAAVMKEVEQLRAEGIATPADLDRFLGSDERTAVSENNIRLFSRGTTHISIADNRGNCAAMTCSNGEGSGYFVPGTGIMLNNMMGEDDLHPQGFHAGTPGDRVYSMMSPSLLLNGNRVKLVIGSGGSKRIRTAIAQVLQQVIDFHRPLQDAVDAPRLYLDEQYLQLEPGYEHCAVNALRKVVDVNLWQKPGVYFGGVHAVIPGVEGAGDPRRGGAVAVVDHS</sequence>
<dbReference type="AlphaFoldDB" id="A0A8D5FRP5"/>
<dbReference type="Pfam" id="PF01019">
    <property type="entry name" value="G_glu_transpept"/>
    <property type="match status" value="1"/>
</dbReference>
<dbReference type="EMBL" id="AP024086">
    <property type="protein sequence ID" value="BCL60176.1"/>
    <property type="molecule type" value="Genomic_DNA"/>
</dbReference>
<dbReference type="Proteomes" id="UP000826725">
    <property type="component" value="Chromosome"/>
</dbReference>
<protein>
    <submittedName>
        <fullName evidence="2">Gamma-glutamyltranspeptidase</fullName>
    </submittedName>
</protein>
<dbReference type="InterPro" id="IPR051792">
    <property type="entry name" value="GGT_bact"/>
</dbReference>
<accession>A0A8D5FRP5</accession>
<gene>
    <name evidence="2" type="primary">ggt</name>
    <name evidence="2" type="ORF">DGMP_08690</name>
</gene>
<comment type="similarity">
    <text evidence="1">Belongs to the gamma-glutamyltransferase family.</text>
</comment>
<keyword evidence="3" id="KW-1185">Reference proteome</keyword>
<name>A0A8D5FRP5_9BACT</name>
<reference evidence="2" key="1">
    <citation type="submission" date="2020-09" db="EMBL/GenBank/DDBJ databases">
        <title>Desulfogranum mesoprofundum gen. nov., sp. nov., a novel mesophilic, sulfate-reducing chemolithoautotroph isolated from a deep-sea hydrothermal vent chimney in the Suiyo Seamount.</title>
        <authorList>
            <person name="Hashimoto Y."/>
            <person name="Nakagawa S."/>
        </authorList>
    </citation>
    <scope>NUCLEOTIDE SEQUENCE</scope>
    <source>
        <strain evidence="2">KT2</strain>
    </source>
</reference>